<keyword evidence="4 5" id="KW-0472">Membrane</keyword>
<feature type="transmembrane region" description="Helical" evidence="5">
    <location>
        <begin position="246"/>
        <end position="265"/>
    </location>
</feature>
<dbReference type="PANTHER" id="PTHR33514:SF1">
    <property type="entry name" value="ABC TRANSPORTER PERMEASE"/>
    <property type="match status" value="1"/>
</dbReference>
<protein>
    <submittedName>
        <fullName evidence="6">Energy-coupling factor transporter transmembrane protein EcfT</fullName>
    </submittedName>
</protein>
<dbReference type="InterPro" id="IPR003339">
    <property type="entry name" value="ABC/ECF_trnsptr_transmembrane"/>
</dbReference>
<evidence type="ECO:0000313" key="7">
    <source>
        <dbReference type="Proteomes" id="UP001522905"/>
    </source>
</evidence>
<feature type="transmembrane region" description="Helical" evidence="5">
    <location>
        <begin position="66"/>
        <end position="85"/>
    </location>
</feature>
<gene>
    <name evidence="6" type="ORF">LNP07_03420</name>
</gene>
<keyword evidence="3 5" id="KW-1133">Transmembrane helix</keyword>
<evidence type="ECO:0000313" key="6">
    <source>
        <dbReference type="EMBL" id="MCK8624559.1"/>
    </source>
</evidence>
<evidence type="ECO:0000256" key="5">
    <source>
        <dbReference type="SAM" id="Phobius"/>
    </source>
</evidence>
<accession>A0ABT0I1G5</accession>
<dbReference type="PANTHER" id="PTHR33514">
    <property type="entry name" value="PROTEIN ABCI12, CHLOROPLASTIC"/>
    <property type="match status" value="1"/>
</dbReference>
<organism evidence="6 7">
    <name type="scientific">Apilactobacillus xinyiensis</name>
    <dbReference type="NCBI Taxonomy" id="2841032"/>
    <lineage>
        <taxon>Bacteria</taxon>
        <taxon>Bacillati</taxon>
        <taxon>Bacillota</taxon>
        <taxon>Bacilli</taxon>
        <taxon>Lactobacillales</taxon>
        <taxon>Lactobacillaceae</taxon>
        <taxon>Apilactobacillus</taxon>
    </lineage>
</organism>
<dbReference type="RefSeq" id="WP_248601606.1">
    <property type="nucleotide sequence ID" value="NZ_JAJIAO010000002.1"/>
</dbReference>
<reference evidence="6 7" key="1">
    <citation type="submission" date="2021-11" db="EMBL/GenBank/DDBJ databases">
        <title>Comparative genomics of bee honey and flower isolates.</title>
        <authorList>
            <person name="Bechtner J.D."/>
            <person name="Gallus M.K."/>
            <person name="Ehrmann M."/>
        </authorList>
    </citation>
    <scope>NUCLEOTIDE SEQUENCE [LARGE SCALE GENOMIC DNA]</scope>
    <source>
        <strain evidence="6 7">M161</strain>
    </source>
</reference>
<name>A0ABT0I1G5_9LACO</name>
<feature type="transmembrane region" description="Helical" evidence="5">
    <location>
        <begin position="24"/>
        <end position="54"/>
    </location>
</feature>
<comment type="caution">
    <text evidence="6">The sequence shown here is derived from an EMBL/GenBank/DDBJ whole genome shotgun (WGS) entry which is preliminary data.</text>
</comment>
<comment type="subcellular location">
    <subcellularLocation>
        <location evidence="1">Membrane</location>
        <topology evidence="1">Multi-pass membrane protein</topology>
    </subcellularLocation>
</comment>
<evidence type="ECO:0000256" key="3">
    <source>
        <dbReference type="ARBA" id="ARBA00022989"/>
    </source>
</evidence>
<feature type="transmembrane region" description="Helical" evidence="5">
    <location>
        <begin position="113"/>
        <end position="135"/>
    </location>
</feature>
<keyword evidence="7" id="KW-1185">Reference proteome</keyword>
<sequence>MNNSIFGYDGNDTWIHKLTGTSKLIFFILVSIISMISYDVRFTLLVLVLSAFIFQQSKIKWQQIKLVVKLIVIFAILNLITVYIFSPGHGSYLYGTRHVIFNFGYLTMTQEQLFYELNLAIKYLVTVPISLVFLITTNPSEFSSSLNQIGVPYRFSYAVSLALRYIPDVQQDFQSISLAQQARGYEISKKGKVMDRIKGTSQILVPLILSSLDKIQVISQAMELRRFGKNKSRTWYMHRKFSKNDYLTLLLAMLIILIGILFIKIDGSRFFNPFK</sequence>
<dbReference type="Proteomes" id="UP001522905">
    <property type="component" value="Unassembled WGS sequence"/>
</dbReference>
<dbReference type="Pfam" id="PF02361">
    <property type="entry name" value="CbiQ"/>
    <property type="match status" value="1"/>
</dbReference>
<evidence type="ECO:0000256" key="1">
    <source>
        <dbReference type="ARBA" id="ARBA00004141"/>
    </source>
</evidence>
<evidence type="ECO:0000256" key="2">
    <source>
        <dbReference type="ARBA" id="ARBA00022692"/>
    </source>
</evidence>
<dbReference type="CDD" id="cd16914">
    <property type="entry name" value="EcfT"/>
    <property type="match status" value="1"/>
</dbReference>
<dbReference type="EMBL" id="JAJIAO010000002">
    <property type="protein sequence ID" value="MCK8624559.1"/>
    <property type="molecule type" value="Genomic_DNA"/>
</dbReference>
<evidence type="ECO:0000256" key="4">
    <source>
        <dbReference type="ARBA" id="ARBA00023136"/>
    </source>
</evidence>
<keyword evidence="2 5" id="KW-0812">Transmembrane</keyword>
<proteinExistence type="predicted"/>